<evidence type="ECO:0000313" key="9">
    <source>
        <dbReference type="Proteomes" id="UP000001555"/>
    </source>
</evidence>
<protein>
    <recommendedName>
        <fullName evidence="6">TRAF-type domain-containing protein</fullName>
    </recommendedName>
</protein>
<feature type="domain" description="TRAF-type" evidence="6">
    <location>
        <begin position="94"/>
        <end position="144"/>
    </location>
</feature>
<reference evidence="7 9" key="1">
    <citation type="submission" date="2008-03" db="EMBL/GenBank/DDBJ databases">
        <title>Annotation of Ixodes scapularis.</title>
        <authorList>
            <consortium name="Ixodes scapularis Genome Project Consortium"/>
            <person name="Caler E."/>
            <person name="Hannick L.I."/>
            <person name="Bidwell S."/>
            <person name="Joardar V."/>
            <person name="Thiagarajan M."/>
            <person name="Amedeo P."/>
            <person name="Galinsky K.J."/>
            <person name="Schobel S."/>
            <person name="Inman J."/>
            <person name="Hostetler J."/>
            <person name="Miller J."/>
            <person name="Hammond M."/>
            <person name="Megy K."/>
            <person name="Lawson D."/>
            <person name="Kodira C."/>
            <person name="Sutton G."/>
            <person name="Meyer J."/>
            <person name="Hill C.A."/>
            <person name="Birren B."/>
            <person name="Nene V."/>
            <person name="Collins F."/>
            <person name="Alarcon-Chaidez F."/>
            <person name="Wikel S."/>
            <person name="Strausberg R."/>
        </authorList>
    </citation>
    <scope>NUCLEOTIDE SEQUENCE [LARGE SCALE GENOMIC DNA]</scope>
    <source>
        <strain evidence="9">Wikel</strain>
        <strain evidence="7">Wikel colony</strain>
    </source>
</reference>
<dbReference type="EMBL" id="ABJB011140263">
    <property type="status" value="NOT_ANNOTATED_CDS"/>
    <property type="molecule type" value="Genomic_DNA"/>
</dbReference>
<name>B7PAD7_IXOSC</name>
<evidence type="ECO:0000256" key="3">
    <source>
        <dbReference type="ARBA" id="ARBA00022833"/>
    </source>
</evidence>
<gene>
    <name evidence="7" type="ORF">IscW_ISCW016998</name>
</gene>
<keyword evidence="1 4" id="KW-0479">Metal-binding</keyword>
<evidence type="ECO:0000313" key="7">
    <source>
        <dbReference type="EMBL" id="EEC03559.1"/>
    </source>
</evidence>
<dbReference type="VEuPathDB" id="VectorBase:ISCP_026437"/>
<feature type="compositionally biased region" description="Low complexity" evidence="5">
    <location>
        <begin position="220"/>
        <end position="240"/>
    </location>
</feature>
<dbReference type="InterPro" id="IPR013083">
    <property type="entry name" value="Znf_RING/FYVE/PHD"/>
</dbReference>
<dbReference type="VEuPathDB" id="VectorBase:ISCW016998"/>
<dbReference type="GO" id="GO:0008270">
    <property type="term" value="F:zinc ion binding"/>
    <property type="evidence" value="ECO:0007669"/>
    <property type="project" value="UniProtKB-KW"/>
</dbReference>
<evidence type="ECO:0000259" key="6">
    <source>
        <dbReference type="PROSITE" id="PS50145"/>
    </source>
</evidence>
<accession>B7PAD7</accession>
<evidence type="ECO:0000256" key="2">
    <source>
        <dbReference type="ARBA" id="ARBA00022771"/>
    </source>
</evidence>
<dbReference type="EMBL" id="DS670927">
    <property type="protein sequence ID" value="EEC03559.1"/>
    <property type="molecule type" value="Genomic_DNA"/>
</dbReference>
<organism>
    <name type="scientific">Ixodes scapularis</name>
    <name type="common">Black-legged tick</name>
    <name type="synonym">Deer tick</name>
    <dbReference type="NCBI Taxonomy" id="6945"/>
    <lineage>
        <taxon>Eukaryota</taxon>
        <taxon>Metazoa</taxon>
        <taxon>Ecdysozoa</taxon>
        <taxon>Arthropoda</taxon>
        <taxon>Chelicerata</taxon>
        <taxon>Arachnida</taxon>
        <taxon>Acari</taxon>
        <taxon>Parasitiformes</taxon>
        <taxon>Ixodida</taxon>
        <taxon>Ixodoidea</taxon>
        <taxon>Ixodidae</taxon>
        <taxon>Ixodinae</taxon>
        <taxon>Ixodes</taxon>
    </lineage>
</organism>
<sequence length="249" mass="27938">MTHDTQRWREVQAGRMSQTVLRGFPGLPCEVRLEFQLPLPRNLACALCRAVCPVIYRAVCCHAFCERCKEELMRSRSVLLCPVDGNETWTDKNHIRDCPYMKKLCPLCEEEVLSKDLFSHLGSVCAKRPLACEHCGLNFHKELLNGPRKSLMEHLTFEDHIQIIVTHFKELSVVNKEQQEEIGHLNIQLDALTKAVKDGTIERVSYPRYVEAGLVSRPVSARGTSSSSAGATGIAAASSSRAMRHHPST</sequence>
<keyword evidence="2 4" id="KW-0863">Zinc-finger</keyword>
<dbReference type="EMBL" id="ABJB010594201">
    <property type="status" value="NOT_ANNOTATED_CDS"/>
    <property type="molecule type" value="Genomic_DNA"/>
</dbReference>
<dbReference type="PaxDb" id="6945-B7PAD7"/>
<keyword evidence="3 4" id="KW-0862">Zinc</keyword>
<dbReference type="HOGENOM" id="CLU_1116791_0_0_1"/>
<dbReference type="Proteomes" id="UP000001555">
    <property type="component" value="Unassembled WGS sequence"/>
</dbReference>
<dbReference type="VEuPathDB" id="VectorBase:ISCI016998"/>
<dbReference type="InterPro" id="IPR001293">
    <property type="entry name" value="Znf_TRAF"/>
</dbReference>
<evidence type="ECO:0000313" key="8">
    <source>
        <dbReference type="EnsemblMetazoa" id="ISCW016998-PA"/>
    </source>
</evidence>
<dbReference type="EnsemblMetazoa" id="ISCW016998-RA">
    <property type="protein sequence ID" value="ISCW016998-PA"/>
    <property type="gene ID" value="ISCW016998"/>
</dbReference>
<dbReference type="EMBL" id="ABJB010417774">
    <property type="status" value="NOT_ANNOTATED_CDS"/>
    <property type="molecule type" value="Genomic_DNA"/>
</dbReference>
<dbReference type="EMBL" id="ABJB010803736">
    <property type="status" value="NOT_ANNOTATED_CDS"/>
    <property type="molecule type" value="Genomic_DNA"/>
</dbReference>
<dbReference type="GO" id="GO:0005737">
    <property type="term" value="C:cytoplasm"/>
    <property type="evidence" value="ECO:0000318"/>
    <property type="project" value="GO_Central"/>
</dbReference>
<reference evidence="8" key="2">
    <citation type="submission" date="2020-05" db="UniProtKB">
        <authorList>
            <consortium name="EnsemblMetazoa"/>
        </authorList>
    </citation>
    <scope>IDENTIFICATION</scope>
    <source>
        <strain evidence="8">wikel</strain>
    </source>
</reference>
<dbReference type="PROSITE" id="PS50145">
    <property type="entry name" value="ZF_TRAF"/>
    <property type="match status" value="1"/>
</dbReference>
<feature type="region of interest" description="Disordered" evidence="5">
    <location>
        <begin position="220"/>
        <end position="249"/>
    </location>
</feature>
<evidence type="ECO:0000256" key="1">
    <source>
        <dbReference type="ARBA" id="ARBA00022723"/>
    </source>
</evidence>
<dbReference type="FunFam" id="3.30.40.10:FF:000610">
    <property type="entry name" value="TNF receptor-associated factor"/>
    <property type="match status" value="1"/>
</dbReference>
<evidence type="ECO:0000256" key="5">
    <source>
        <dbReference type="SAM" id="MobiDB-lite"/>
    </source>
</evidence>
<dbReference type="AlphaFoldDB" id="B7PAD7"/>
<feature type="zinc finger region" description="TRAF-type" evidence="4">
    <location>
        <begin position="94"/>
        <end position="144"/>
    </location>
</feature>
<dbReference type="OrthoDB" id="6474753at2759"/>
<dbReference type="EMBL" id="ABJB010850656">
    <property type="status" value="NOT_ANNOTATED_CDS"/>
    <property type="molecule type" value="Genomic_DNA"/>
</dbReference>
<proteinExistence type="predicted"/>
<dbReference type="Gene3D" id="3.30.40.10">
    <property type="entry name" value="Zinc/RING finger domain, C3HC4 (zinc finger)"/>
    <property type="match status" value="1"/>
</dbReference>
<evidence type="ECO:0000256" key="4">
    <source>
        <dbReference type="PROSITE-ProRule" id="PRU00207"/>
    </source>
</evidence>
<keyword evidence="9" id="KW-1185">Reference proteome</keyword>
<dbReference type="InParanoid" id="B7PAD7"/>